<dbReference type="InterPro" id="IPR038733">
    <property type="entry name" value="Predicted_DNA_bind_prot_RHH"/>
</dbReference>
<reference evidence="3" key="1">
    <citation type="submission" date="2016-11" db="EMBL/GenBank/DDBJ databases">
        <authorList>
            <person name="Varghese N."/>
            <person name="Submissions S."/>
        </authorList>
    </citation>
    <scope>NUCLEOTIDE SEQUENCE [LARGE SCALE GENOMIC DNA]</scope>
    <source>
        <strain evidence="3">DSM 14826</strain>
    </source>
</reference>
<dbReference type="Pfam" id="PF12651">
    <property type="entry name" value="RHH_3"/>
    <property type="match status" value="1"/>
</dbReference>
<evidence type="ECO:0000259" key="1">
    <source>
        <dbReference type="Pfam" id="PF12651"/>
    </source>
</evidence>
<proteinExistence type="predicted"/>
<accession>A0A1M6RWF6</accession>
<dbReference type="AlphaFoldDB" id="A0A1M6RWF6"/>
<dbReference type="Proteomes" id="UP000243547">
    <property type="component" value="Unassembled WGS sequence"/>
</dbReference>
<name>A0A1M6RWF6_9FIRM</name>
<gene>
    <name evidence="2" type="ORF">SAMN02745227_02123</name>
</gene>
<dbReference type="EMBL" id="FRAI01000039">
    <property type="protein sequence ID" value="SHK36844.1"/>
    <property type="molecule type" value="Genomic_DNA"/>
</dbReference>
<sequence>NIILLGGVIMSLKNRIRIGSAIDKKLYEEIKMLSEKTRIPMSKLLDEAIEDLIKKYKKL</sequence>
<evidence type="ECO:0000313" key="3">
    <source>
        <dbReference type="Proteomes" id="UP000243547"/>
    </source>
</evidence>
<protein>
    <submittedName>
        <fullName evidence="2">Ribbon-helix-helix domain-containing protein</fullName>
    </submittedName>
</protein>
<keyword evidence="3" id="KW-1185">Reference proteome</keyword>
<feature type="non-terminal residue" evidence="2">
    <location>
        <position position="1"/>
    </location>
</feature>
<feature type="domain" description="Predicted DNA-binding protein ribbon-helix-helix" evidence="1">
    <location>
        <begin position="14"/>
        <end position="57"/>
    </location>
</feature>
<organism evidence="2 3">
    <name type="scientific">Anaerobranca californiensis DSM 14826</name>
    <dbReference type="NCBI Taxonomy" id="1120989"/>
    <lineage>
        <taxon>Bacteria</taxon>
        <taxon>Bacillati</taxon>
        <taxon>Bacillota</taxon>
        <taxon>Clostridia</taxon>
        <taxon>Eubacteriales</taxon>
        <taxon>Proteinivoracaceae</taxon>
        <taxon>Anaerobranca</taxon>
    </lineage>
</organism>
<evidence type="ECO:0000313" key="2">
    <source>
        <dbReference type="EMBL" id="SHK36844.1"/>
    </source>
</evidence>